<evidence type="ECO:0000256" key="3">
    <source>
        <dbReference type="ARBA" id="ARBA00023015"/>
    </source>
</evidence>
<evidence type="ECO:0000256" key="5">
    <source>
        <dbReference type="ARBA" id="ARBA00023163"/>
    </source>
</evidence>
<keyword evidence="3" id="KW-0805">Transcription regulation</keyword>
<keyword evidence="7" id="KW-0808">Transferase</keyword>
<dbReference type="InterPro" id="IPR036388">
    <property type="entry name" value="WH-like_DNA-bd_sf"/>
</dbReference>
<dbReference type="Pfam" id="PF00155">
    <property type="entry name" value="Aminotran_1_2"/>
    <property type="match status" value="1"/>
</dbReference>
<dbReference type="InterPro" id="IPR004839">
    <property type="entry name" value="Aminotransferase_I/II_large"/>
</dbReference>
<evidence type="ECO:0000256" key="1">
    <source>
        <dbReference type="ARBA" id="ARBA00005384"/>
    </source>
</evidence>
<dbReference type="SUPFAM" id="SSF53383">
    <property type="entry name" value="PLP-dependent transferases"/>
    <property type="match status" value="1"/>
</dbReference>
<gene>
    <name evidence="7" type="ORF">NBZ79_08445</name>
</gene>
<dbReference type="RefSeq" id="WP_251937431.1">
    <property type="nucleotide sequence ID" value="NZ_CP098747.1"/>
</dbReference>
<protein>
    <submittedName>
        <fullName evidence="7">PLP-dependent aminotransferase family protein</fullName>
    </submittedName>
</protein>
<feature type="domain" description="HTH gntR-type" evidence="6">
    <location>
        <begin position="20"/>
        <end position="88"/>
    </location>
</feature>
<dbReference type="EMBL" id="CP098747">
    <property type="protein sequence ID" value="USG63006.1"/>
    <property type="molecule type" value="Genomic_DNA"/>
</dbReference>
<comment type="similarity">
    <text evidence="1">In the C-terminal section; belongs to the class-I pyridoxal-phosphate-dependent aminotransferase family.</text>
</comment>
<dbReference type="Gene3D" id="3.40.640.10">
    <property type="entry name" value="Type I PLP-dependent aspartate aminotransferase-like (Major domain)"/>
    <property type="match status" value="1"/>
</dbReference>
<dbReference type="GO" id="GO:0008483">
    <property type="term" value="F:transaminase activity"/>
    <property type="evidence" value="ECO:0007669"/>
    <property type="project" value="UniProtKB-KW"/>
</dbReference>
<evidence type="ECO:0000313" key="7">
    <source>
        <dbReference type="EMBL" id="USG63006.1"/>
    </source>
</evidence>
<evidence type="ECO:0000259" key="6">
    <source>
        <dbReference type="PROSITE" id="PS50949"/>
    </source>
</evidence>
<dbReference type="InterPro" id="IPR036390">
    <property type="entry name" value="WH_DNA-bd_sf"/>
</dbReference>
<keyword evidence="5" id="KW-0804">Transcription</keyword>
<dbReference type="InterPro" id="IPR015421">
    <property type="entry name" value="PyrdxlP-dep_Trfase_major"/>
</dbReference>
<keyword evidence="7" id="KW-0032">Aminotransferase</keyword>
<dbReference type="InterPro" id="IPR051446">
    <property type="entry name" value="HTH_trans_reg/aminotransferase"/>
</dbReference>
<dbReference type="CDD" id="cd00609">
    <property type="entry name" value="AAT_like"/>
    <property type="match status" value="1"/>
</dbReference>
<dbReference type="Gene3D" id="1.10.10.10">
    <property type="entry name" value="Winged helix-like DNA-binding domain superfamily/Winged helix DNA-binding domain"/>
    <property type="match status" value="1"/>
</dbReference>
<proteinExistence type="inferred from homology"/>
<keyword evidence="8" id="KW-1185">Reference proteome</keyword>
<reference evidence="7" key="1">
    <citation type="submission" date="2022-06" db="EMBL/GenBank/DDBJ databases">
        <title>Sneathiella actinostolidae sp. nov., isolated from a sea anemonein the Western Pacific Ocean.</title>
        <authorList>
            <person name="Wei M.J."/>
        </authorList>
    </citation>
    <scope>NUCLEOTIDE SEQUENCE</scope>
    <source>
        <strain evidence="7">PHK-P5</strain>
    </source>
</reference>
<dbReference type="Proteomes" id="UP001056291">
    <property type="component" value="Chromosome"/>
</dbReference>
<dbReference type="PROSITE" id="PS50949">
    <property type="entry name" value="HTH_GNTR"/>
    <property type="match status" value="1"/>
</dbReference>
<dbReference type="PANTHER" id="PTHR46577:SF1">
    <property type="entry name" value="HTH-TYPE TRANSCRIPTIONAL REGULATORY PROTEIN GABR"/>
    <property type="match status" value="1"/>
</dbReference>
<dbReference type="PANTHER" id="PTHR46577">
    <property type="entry name" value="HTH-TYPE TRANSCRIPTIONAL REGULATORY PROTEIN GABR"/>
    <property type="match status" value="1"/>
</dbReference>
<evidence type="ECO:0000313" key="8">
    <source>
        <dbReference type="Proteomes" id="UP001056291"/>
    </source>
</evidence>
<dbReference type="CDD" id="cd07377">
    <property type="entry name" value="WHTH_GntR"/>
    <property type="match status" value="1"/>
</dbReference>
<dbReference type="Pfam" id="PF00392">
    <property type="entry name" value="GntR"/>
    <property type="match status" value="1"/>
</dbReference>
<evidence type="ECO:0000256" key="2">
    <source>
        <dbReference type="ARBA" id="ARBA00022898"/>
    </source>
</evidence>
<name>A0ABY4W742_9PROT</name>
<sequence>MALKLGIDFMFFEIDRNSRMSFQSQLRTSMVEAIINGQLTCGTKLPSTRKLAKNLGLSRVTVVIVYEKLAEDGYINATERSGYRVADIGPRVTEPAVVGKKSSSLKNPAGDLQNIDWEGRLDMRVSSQRNIVKPVKWQDYPFPFVYGQPDTSLFPLGDWRECSRQAMSQMDMLDWANDAISQDDPYLVQQIKSKLLPTRGIFANDDEILVTMGAQNGLYLAAAALMKAVTRVGIEDPGYPDVRNIFEYHRADLVPLEVDEEGVRVDDTLVSCDVVYVTPSHQYPTTVTLSENRRRNLLEAASKHDFFIIEDDFESETNYTDVPVRALKSQDRDGRVIHVGSLSKSMFPGLRLGYVVAPSPLIKHMRALRRLMLRHAPSNNQRTTSFFIAMGYHLTYTRQLNQVYSERRFIMNEALQRFMPGMSTQPKFGGTSFWVKGPEQLDAEDLAQQALSAGVVLEPGQVYFSDREKGKNYFRLGFSSIATQRIEEGLQIISELLASSKT</sequence>
<keyword evidence="4" id="KW-0238">DNA-binding</keyword>
<dbReference type="SUPFAM" id="SSF46785">
    <property type="entry name" value="Winged helix' DNA-binding domain"/>
    <property type="match status" value="1"/>
</dbReference>
<dbReference type="InterPro" id="IPR000524">
    <property type="entry name" value="Tscrpt_reg_HTH_GntR"/>
</dbReference>
<accession>A0ABY4W742</accession>
<evidence type="ECO:0000256" key="4">
    <source>
        <dbReference type="ARBA" id="ARBA00023125"/>
    </source>
</evidence>
<keyword evidence="2" id="KW-0663">Pyridoxal phosphate</keyword>
<dbReference type="InterPro" id="IPR015424">
    <property type="entry name" value="PyrdxlP-dep_Trfase"/>
</dbReference>
<dbReference type="SMART" id="SM00345">
    <property type="entry name" value="HTH_GNTR"/>
    <property type="match status" value="1"/>
</dbReference>
<organism evidence="7 8">
    <name type="scientific">Sneathiella marina</name>
    <dbReference type="NCBI Taxonomy" id="2950108"/>
    <lineage>
        <taxon>Bacteria</taxon>
        <taxon>Pseudomonadati</taxon>
        <taxon>Pseudomonadota</taxon>
        <taxon>Alphaproteobacteria</taxon>
        <taxon>Sneathiellales</taxon>
        <taxon>Sneathiellaceae</taxon>
        <taxon>Sneathiella</taxon>
    </lineage>
</organism>